<feature type="transmembrane region" description="Helical" evidence="1">
    <location>
        <begin position="36"/>
        <end position="53"/>
    </location>
</feature>
<evidence type="ECO:0000256" key="1">
    <source>
        <dbReference type="SAM" id="Phobius"/>
    </source>
</evidence>
<proteinExistence type="predicted"/>
<evidence type="ECO:0000313" key="2">
    <source>
        <dbReference type="EMBL" id="AHH11583.1"/>
    </source>
</evidence>
<keyword evidence="1" id="KW-1133">Transmembrane helix</keyword>
<geneLocation type="plasmid" evidence="2">
    <name>unnamed</name>
</geneLocation>
<dbReference type="AlphaFoldDB" id="W5SY05"/>
<reference evidence="2" key="1">
    <citation type="submission" date="2013-04" db="EMBL/GenBank/DDBJ databases">
        <title>Comparative Genomics of Relapsing Fever Spirochetes.</title>
        <authorList>
            <person name="Schwan T.G."/>
            <person name="Raffel S.J."/>
            <person name="Porcella S.F."/>
            <person name="Martens C.A."/>
            <person name="Bruno D.P."/>
            <person name="Ricklefs S.M."/>
            <person name="Barbian K.B."/>
        </authorList>
    </citation>
    <scope>NUCLEOTIDE SEQUENCE</scope>
    <source>
        <strain evidence="2">Co53</strain>
        <plasmid evidence="2">unnamed</plasmid>
    </source>
</reference>
<sequence length="78" mass="9281">MASIIMYSCLTLCIACFYNKLKKLIFNLCTLLKRNFQIFHLMLEMLILTLYLFTANQYYKYTLIGITIVSLCIFIYLK</sequence>
<gene>
    <name evidence="2" type="ORF">BCO_0900105</name>
</gene>
<protein>
    <submittedName>
        <fullName evidence="2">Uncharacterized protein</fullName>
    </submittedName>
</protein>
<keyword evidence="2" id="KW-0614">Plasmid</keyword>
<dbReference type="HOGENOM" id="CLU_2631128_0_0_12"/>
<organism evidence="2">
    <name type="scientific">Borrelia coriaceae ATCC 43381</name>
    <dbReference type="NCBI Taxonomy" id="1408429"/>
    <lineage>
        <taxon>Bacteria</taxon>
        <taxon>Pseudomonadati</taxon>
        <taxon>Spirochaetota</taxon>
        <taxon>Spirochaetia</taxon>
        <taxon>Spirochaetales</taxon>
        <taxon>Borreliaceae</taxon>
        <taxon>Borrelia</taxon>
    </lineage>
</organism>
<keyword evidence="1" id="KW-0812">Transmembrane</keyword>
<keyword evidence="1" id="KW-0472">Membrane</keyword>
<feature type="transmembrane region" description="Helical" evidence="1">
    <location>
        <begin position="59"/>
        <end position="77"/>
    </location>
</feature>
<dbReference type="EMBL" id="CP005759">
    <property type="protein sequence ID" value="AHH11583.1"/>
    <property type="molecule type" value="Genomic_DNA"/>
</dbReference>
<accession>W5SY05</accession>
<name>W5SY05_9SPIR</name>